<dbReference type="InterPro" id="IPR005632">
    <property type="entry name" value="Chaperone_Skp"/>
</dbReference>
<dbReference type="SUPFAM" id="SSF111384">
    <property type="entry name" value="OmpH-like"/>
    <property type="match status" value="1"/>
</dbReference>
<proteinExistence type="inferred from homology"/>
<evidence type="ECO:0000256" key="2">
    <source>
        <dbReference type="ARBA" id="ARBA00022729"/>
    </source>
</evidence>
<dbReference type="STRING" id="888741.HMPREF9098_1467"/>
<dbReference type="Proteomes" id="UP000004088">
    <property type="component" value="Unassembled WGS sequence"/>
</dbReference>
<dbReference type="GO" id="GO:0050821">
    <property type="term" value="P:protein stabilization"/>
    <property type="evidence" value="ECO:0007669"/>
    <property type="project" value="TreeGrafter"/>
</dbReference>
<feature type="chain" id="PRO_5003251951" evidence="3">
    <location>
        <begin position="40"/>
        <end position="182"/>
    </location>
</feature>
<name>F0F033_9NEIS</name>
<dbReference type="Pfam" id="PF03938">
    <property type="entry name" value="OmpH"/>
    <property type="match status" value="1"/>
</dbReference>
<accession>F0F033</accession>
<evidence type="ECO:0000256" key="3">
    <source>
        <dbReference type="SAM" id="SignalP"/>
    </source>
</evidence>
<gene>
    <name evidence="4" type="ORF">HMPREF9098_1467</name>
</gene>
<dbReference type="Gene3D" id="3.30.910.20">
    <property type="entry name" value="Skp domain"/>
    <property type="match status" value="1"/>
</dbReference>
<evidence type="ECO:0000313" key="5">
    <source>
        <dbReference type="Proteomes" id="UP000004088"/>
    </source>
</evidence>
<protein>
    <submittedName>
        <fullName evidence="4">Outer membrane protein</fullName>
    </submittedName>
</protein>
<organism evidence="4 5">
    <name type="scientific">Kingella denitrificans ATCC 33394</name>
    <dbReference type="NCBI Taxonomy" id="888741"/>
    <lineage>
        <taxon>Bacteria</taxon>
        <taxon>Pseudomonadati</taxon>
        <taxon>Pseudomonadota</taxon>
        <taxon>Betaproteobacteria</taxon>
        <taxon>Neisseriales</taxon>
        <taxon>Neisseriaceae</taxon>
        <taxon>Kingella</taxon>
    </lineage>
</organism>
<dbReference type="HOGENOM" id="CLU_101388_1_0_4"/>
<evidence type="ECO:0000313" key="4">
    <source>
        <dbReference type="EMBL" id="EGC17067.1"/>
    </source>
</evidence>
<dbReference type="EMBL" id="AEWV01000023">
    <property type="protein sequence ID" value="EGC17067.1"/>
    <property type="molecule type" value="Genomic_DNA"/>
</dbReference>
<sequence>MKGGRRGIFHRTFIMKSTFARRTLALTVAGCLLSGSALAADIKLGYVNPERVYTETQAAQRIERTLQAEFGQQQQKLAAMQQAGIQLQQQVQSGKLRGAAQRNAENKLLESAREYRIAATRLAEEYSLRRNEEFASLQRNANDIIKNIAETEKYDFIVQEAVFVNGKYDITDRVIKLLDAIQ</sequence>
<reference evidence="4 5" key="1">
    <citation type="submission" date="2011-01" db="EMBL/GenBank/DDBJ databases">
        <authorList>
            <person name="Muzny D."/>
            <person name="Qin X."/>
            <person name="Deng J."/>
            <person name="Jiang H."/>
            <person name="Liu Y."/>
            <person name="Qu J."/>
            <person name="Song X.-Z."/>
            <person name="Zhang L."/>
            <person name="Thornton R."/>
            <person name="Coyle M."/>
            <person name="Francisco L."/>
            <person name="Jackson L."/>
            <person name="Javaid M."/>
            <person name="Korchina V."/>
            <person name="Kovar C."/>
            <person name="Mata R."/>
            <person name="Mathew T."/>
            <person name="Ngo R."/>
            <person name="Nguyen L."/>
            <person name="Nguyen N."/>
            <person name="Okwuonu G."/>
            <person name="Ongeri F."/>
            <person name="Pham C."/>
            <person name="Simmons D."/>
            <person name="Wilczek-Boney K."/>
            <person name="Hale W."/>
            <person name="Jakkamsetti A."/>
            <person name="Pham P."/>
            <person name="Ruth R."/>
            <person name="San Lucas F."/>
            <person name="Warren J."/>
            <person name="Zhang J."/>
            <person name="Zhao Z."/>
            <person name="Zhou C."/>
            <person name="Zhu D."/>
            <person name="Lee S."/>
            <person name="Bess C."/>
            <person name="Blankenburg K."/>
            <person name="Forbes L."/>
            <person name="Fu Q."/>
            <person name="Gubbala S."/>
            <person name="Hirani K."/>
            <person name="Jayaseelan J.C."/>
            <person name="Lara F."/>
            <person name="Munidasa M."/>
            <person name="Palculict T."/>
            <person name="Patil S."/>
            <person name="Pu L.-L."/>
            <person name="Saada N."/>
            <person name="Tang L."/>
            <person name="Weissenberger G."/>
            <person name="Zhu Y."/>
            <person name="Hemphill L."/>
            <person name="Shang Y."/>
            <person name="Youmans B."/>
            <person name="Ayvaz T."/>
            <person name="Ross M."/>
            <person name="Santibanez J."/>
            <person name="Aqrawi P."/>
            <person name="Gross S."/>
            <person name="Joshi V."/>
            <person name="Fowler G."/>
            <person name="Nazareth L."/>
            <person name="Reid J."/>
            <person name="Worley K."/>
            <person name="Petrosino J."/>
            <person name="Highlander S."/>
            <person name="Gibbs R."/>
        </authorList>
    </citation>
    <scope>NUCLEOTIDE SEQUENCE [LARGE SCALE GENOMIC DNA]</scope>
    <source>
        <strain evidence="4 5">ATCC 33394</strain>
    </source>
</reference>
<dbReference type="GO" id="GO:0005829">
    <property type="term" value="C:cytosol"/>
    <property type="evidence" value="ECO:0007669"/>
    <property type="project" value="TreeGrafter"/>
</dbReference>
<keyword evidence="5" id="KW-1185">Reference proteome</keyword>
<dbReference type="InterPro" id="IPR024930">
    <property type="entry name" value="Skp_dom_sf"/>
</dbReference>
<feature type="signal peptide" evidence="3">
    <location>
        <begin position="1"/>
        <end position="39"/>
    </location>
</feature>
<dbReference type="PANTHER" id="PTHR35089">
    <property type="entry name" value="CHAPERONE PROTEIN SKP"/>
    <property type="match status" value="1"/>
</dbReference>
<dbReference type="AlphaFoldDB" id="F0F033"/>
<dbReference type="PANTHER" id="PTHR35089:SF1">
    <property type="entry name" value="CHAPERONE PROTEIN SKP"/>
    <property type="match status" value="1"/>
</dbReference>
<keyword evidence="2 3" id="KW-0732">Signal</keyword>
<comment type="similarity">
    <text evidence="1">Belongs to the Skp family.</text>
</comment>
<comment type="caution">
    <text evidence="4">The sequence shown here is derived from an EMBL/GenBank/DDBJ whole genome shotgun (WGS) entry which is preliminary data.</text>
</comment>
<dbReference type="SMART" id="SM00935">
    <property type="entry name" value="OmpH"/>
    <property type="match status" value="1"/>
</dbReference>
<dbReference type="GO" id="GO:0051082">
    <property type="term" value="F:unfolded protein binding"/>
    <property type="evidence" value="ECO:0007669"/>
    <property type="project" value="InterPro"/>
</dbReference>
<evidence type="ECO:0000256" key="1">
    <source>
        <dbReference type="ARBA" id="ARBA00009091"/>
    </source>
</evidence>